<feature type="compositionally biased region" description="Low complexity" evidence="1">
    <location>
        <begin position="40"/>
        <end position="72"/>
    </location>
</feature>
<gene>
    <name evidence="2" type="ORF">PsYK624_107980</name>
</gene>
<evidence type="ECO:0000313" key="2">
    <source>
        <dbReference type="EMBL" id="GJE94627.1"/>
    </source>
</evidence>
<sequence length="278" mass="29256">MMSSPTLPSATDSEDVQNPDAPVAQAAPKRKALAEAKTVSRTSSRTTRSSRSTTSSTPTTTPTLPQTTRPQPNARLQVYVDPSPEEASSPAANEEENASPWTELGTRKSHRATAARRTPKIDVYRDPSPDAARDEPPADDGATPEPEDASPPPPQTDAADVSRVAAPDAPAQSSSRSKPAKTSPVPVLRDDAPAPAPAPRPAKGKPKPALVVFRDDPTADAENAPAPRPAKGAPRGKSRPAVFRDDPAPAPAKIPVFREFTRKRPRLPQDMGAPAPGI</sequence>
<protein>
    <submittedName>
        <fullName evidence="2">Uncharacterized protein</fullName>
    </submittedName>
</protein>
<dbReference type="Proteomes" id="UP000703269">
    <property type="component" value="Unassembled WGS sequence"/>
</dbReference>
<proteinExistence type="predicted"/>
<feature type="compositionally biased region" description="Basic residues" evidence="1">
    <location>
        <begin position="107"/>
        <end position="118"/>
    </location>
</feature>
<name>A0A9P3GFA8_9APHY</name>
<organism evidence="2 3">
    <name type="scientific">Phanerochaete sordida</name>
    <dbReference type="NCBI Taxonomy" id="48140"/>
    <lineage>
        <taxon>Eukaryota</taxon>
        <taxon>Fungi</taxon>
        <taxon>Dikarya</taxon>
        <taxon>Basidiomycota</taxon>
        <taxon>Agaricomycotina</taxon>
        <taxon>Agaricomycetes</taxon>
        <taxon>Polyporales</taxon>
        <taxon>Phanerochaetaceae</taxon>
        <taxon>Phanerochaete</taxon>
    </lineage>
</organism>
<feature type="region of interest" description="Disordered" evidence="1">
    <location>
        <begin position="1"/>
        <end position="278"/>
    </location>
</feature>
<keyword evidence="3" id="KW-1185">Reference proteome</keyword>
<feature type="compositionally biased region" description="Polar residues" evidence="1">
    <location>
        <begin position="1"/>
        <end position="11"/>
    </location>
</feature>
<dbReference type="EMBL" id="BPQB01000041">
    <property type="protein sequence ID" value="GJE94627.1"/>
    <property type="molecule type" value="Genomic_DNA"/>
</dbReference>
<comment type="caution">
    <text evidence="2">The sequence shown here is derived from an EMBL/GenBank/DDBJ whole genome shotgun (WGS) entry which is preliminary data.</text>
</comment>
<evidence type="ECO:0000313" key="3">
    <source>
        <dbReference type="Proteomes" id="UP000703269"/>
    </source>
</evidence>
<dbReference type="AlphaFoldDB" id="A0A9P3GFA8"/>
<accession>A0A9P3GFA8</accession>
<evidence type="ECO:0000256" key="1">
    <source>
        <dbReference type="SAM" id="MobiDB-lite"/>
    </source>
</evidence>
<reference evidence="2 3" key="1">
    <citation type="submission" date="2021-08" db="EMBL/GenBank/DDBJ databases">
        <title>Draft Genome Sequence of Phanerochaete sordida strain YK-624.</title>
        <authorList>
            <person name="Mori T."/>
            <person name="Dohra H."/>
            <person name="Suzuki T."/>
            <person name="Kawagishi H."/>
            <person name="Hirai H."/>
        </authorList>
    </citation>
    <scope>NUCLEOTIDE SEQUENCE [LARGE SCALE GENOMIC DNA]</scope>
    <source>
        <strain evidence="2 3">YK-624</strain>
    </source>
</reference>
<feature type="compositionally biased region" description="Basic and acidic residues" evidence="1">
    <location>
        <begin position="119"/>
        <end position="136"/>
    </location>
</feature>